<protein>
    <submittedName>
        <fullName evidence="3">Flp pilus assembly protein CpaB</fullName>
    </submittedName>
</protein>
<organism evidence="3 4">
    <name type="scientific">Corynebacterium renale</name>
    <dbReference type="NCBI Taxonomy" id="1724"/>
    <lineage>
        <taxon>Bacteria</taxon>
        <taxon>Bacillati</taxon>
        <taxon>Actinomycetota</taxon>
        <taxon>Actinomycetes</taxon>
        <taxon>Mycobacteriales</taxon>
        <taxon>Corynebacteriaceae</taxon>
        <taxon>Corynebacterium</taxon>
    </lineage>
</organism>
<reference evidence="3 4" key="1">
    <citation type="submission" date="2017-10" db="EMBL/GenBank/DDBJ databases">
        <title>Sequencing the genomes of 1000 actinobacteria strains.</title>
        <authorList>
            <person name="Klenk H.-P."/>
        </authorList>
    </citation>
    <scope>NUCLEOTIDE SEQUENCE [LARGE SCALE GENOMIC DNA]</scope>
    <source>
        <strain evidence="3 4">DSM 20688</strain>
    </source>
</reference>
<feature type="domain" description="SAF" evidence="2">
    <location>
        <begin position="51"/>
        <end position="112"/>
    </location>
</feature>
<dbReference type="InterPro" id="IPR013974">
    <property type="entry name" value="SAF"/>
</dbReference>
<proteinExistence type="predicted"/>
<dbReference type="Proteomes" id="UP000221653">
    <property type="component" value="Unassembled WGS sequence"/>
</dbReference>
<dbReference type="OrthoDB" id="4410346at2"/>
<dbReference type="SMART" id="SM00858">
    <property type="entry name" value="SAF"/>
    <property type="match status" value="1"/>
</dbReference>
<accession>A0A2A9DKT4</accession>
<keyword evidence="4" id="KW-1185">Reference proteome</keyword>
<keyword evidence="1" id="KW-1133">Transmembrane helix</keyword>
<dbReference type="RefSeq" id="WP_053072769.1">
    <property type="nucleotide sequence ID" value="NZ_LDYE01000007.1"/>
</dbReference>
<name>A0A2A9DKT4_9CORY</name>
<keyword evidence="1" id="KW-0472">Membrane</keyword>
<evidence type="ECO:0000313" key="3">
    <source>
        <dbReference type="EMBL" id="PFG26981.1"/>
    </source>
</evidence>
<feature type="transmembrane region" description="Helical" evidence="1">
    <location>
        <begin position="26"/>
        <end position="44"/>
    </location>
</feature>
<keyword evidence="1" id="KW-0812">Transmembrane</keyword>
<dbReference type="CDD" id="cd11614">
    <property type="entry name" value="SAF_CpaB_FlgA_like"/>
    <property type="match status" value="1"/>
</dbReference>
<dbReference type="Pfam" id="PF08666">
    <property type="entry name" value="SAF"/>
    <property type="match status" value="1"/>
</dbReference>
<gene>
    <name evidence="3" type="ORF">ATK06_0022</name>
</gene>
<comment type="caution">
    <text evidence="3">The sequence shown here is derived from an EMBL/GenBank/DDBJ whole genome shotgun (WGS) entry which is preliminary data.</text>
</comment>
<dbReference type="EMBL" id="PDJF01000001">
    <property type="protein sequence ID" value="PFG26981.1"/>
    <property type="molecule type" value="Genomic_DNA"/>
</dbReference>
<dbReference type="AlphaFoldDB" id="A0A2A9DKT4"/>
<evidence type="ECO:0000256" key="1">
    <source>
        <dbReference type="SAM" id="Phobius"/>
    </source>
</evidence>
<dbReference type="STRING" id="1724.GCA_001044175_01867"/>
<evidence type="ECO:0000313" key="4">
    <source>
        <dbReference type="Proteomes" id="UP000221653"/>
    </source>
</evidence>
<sequence>MNTSTSPSLPSLRALLGQPSWQRRVFIHRVVAVALVAVALALAVTPDRDTVAVYVAARDIPAGTPLGVDDFRTRHLPSDAVPAAAAEFDPATADAAVAPISAGEVMTPGRVLHPLSAAGLAGEGATLVPVTVHSPDVAALVRHGDTVTVIAAARDGGPPEILAESARVALPSVESSARSERSSSAATVVVAVAPAEAVRIAAAATSNPLTIVIKQTR</sequence>
<evidence type="ECO:0000259" key="2">
    <source>
        <dbReference type="SMART" id="SM00858"/>
    </source>
</evidence>